<dbReference type="EMBL" id="CP051774">
    <property type="protein sequence ID" value="QJE99148.1"/>
    <property type="molecule type" value="Genomic_DNA"/>
</dbReference>
<organism evidence="2 3">
    <name type="scientific">Luteolibacter luteus</name>
    <dbReference type="NCBI Taxonomy" id="2728835"/>
    <lineage>
        <taxon>Bacteria</taxon>
        <taxon>Pseudomonadati</taxon>
        <taxon>Verrucomicrobiota</taxon>
        <taxon>Verrucomicrobiia</taxon>
        <taxon>Verrucomicrobiales</taxon>
        <taxon>Verrucomicrobiaceae</taxon>
        <taxon>Luteolibacter</taxon>
    </lineage>
</organism>
<reference evidence="2 3" key="1">
    <citation type="submission" date="2020-04" db="EMBL/GenBank/DDBJ databases">
        <title>Luteolibacter sp. G-1-1-1 isolated from soil.</title>
        <authorList>
            <person name="Dahal R.H."/>
        </authorList>
    </citation>
    <scope>NUCLEOTIDE SEQUENCE [LARGE SCALE GENOMIC DNA]</scope>
    <source>
        <strain evidence="2 3">G-1-1-1</strain>
    </source>
</reference>
<evidence type="ECO:0000313" key="2">
    <source>
        <dbReference type="EMBL" id="QJE99148.1"/>
    </source>
</evidence>
<dbReference type="Proteomes" id="UP000501812">
    <property type="component" value="Chromosome"/>
</dbReference>
<gene>
    <name evidence="2" type="ORF">HHL09_26325</name>
</gene>
<name>A0A858RRU3_9BACT</name>
<dbReference type="AlphaFoldDB" id="A0A858RRU3"/>
<feature type="compositionally biased region" description="Polar residues" evidence="1">
    <location>
        <begin position="136"/>
        <end position="151"/>
    </location>
</feature>
<dbReference type="RefSeq" id="WP_169457634.1">
    <property type="nucleotide sequence ID" value="NZ_CP051774.1"/>
</dbReference>
<evidence type="ECO:0000256" key="1">
    <source>
        <dbReference type="SAM" id="MobiDB-lite"/>
    </source>
</evidence>
<protein>
    <submittedName>
        <fullName evidence="2">Uncharacterized protein</fullName>
    </submittedName>
</protein>
<accession>A0A858RRU3</accession>
<dbReference type="KEGG" id="luo:HHL09_26325"/>
<evidence type="ECO:0000313" key="3">
    <source>
        <dbReference type="Proteomes" id="UP000501812"/>
    </source>
</evidence>
<sequence>MTTGFRPDNFGDQLRKLEEGNFKHFLEGGQAVNIWAQLYSRVVPELEQLGPFTSKDCDIYASYELLQRIESILDGELVLAKDPADGQLGIFIFNGEPKMTMDLMSGVYGLSLPELERAWRRSLEKELGSQRDSIDRTSVSTERQVPQLLTT</sequence>
<keyword evidence="3" id="KW-1185">Reference proteome</keyword>
<feature type="region of interest" description="Disordered" evidence="1">
    <location>
        <begin position="130"/>
        <end position="151"/>
    </location>
</feature>
<proteinExistence type="predicted"/>